<keyword evidence="2" id="KW-1185">Reference proteome</keyword>
<organism evidence="1 2">
    <name type="scientific">Microscilla marina ATCC 23134</name>
    <dbReference type="NCBI Taxonomy" id="313606"/>
    <lineage>
        <taxon>Bacteria</taxon>
        <taxon>Pseudomonadati</taxon>
        <taxon>Bacteroidota</taxon>
        <taxon>Cytophagia</taxon>
        <taxon>Cytophagales</taxon>
        <taxon>Microscillaceae</taxon>
        <taxon>Microscilla</taxon>
    </lineage>
</organism>
<protein>
    <submittedName>
        <fullName evidence="1">Uncharacterized protein</fullName>
    </submittedName>
</protein>
<evidence type="ECO:0000313" key="1">
    <source>
        <dbReference type="EMBL" id="EAY27735.1"/>
    </source>
</evidence>
<comment type="caution">
    <text evidence="1">The sequence shown here is derived from an EMBL/GenBank/DDBJ whole genome shotgun (WGS) entry which is preliminary data.</text>
</comment>
<reference evidence="1 2" key="1">
    <citation type="submission" date="2007-01" db="EMBL/GenBank/DDBJ databases">
        <authorList>
            <person name="Haygood M."/>
            <person name="Podell S."/>
            <person name="Anderson C."/>
            <person name="Hopkinson B."/>
            <person name="Roe K."/>
            <person name="Barbeau K."/>
            <person name="Gaasterland T."/>
            <person name="Ferriera S."/>
            <person name="Johnson J."/>
            <person name="Kravitz S."/>
            <person name="Beeson K."/>
            <person name="Sutton G."/>
            <person name="Rogers Y.-H."/>
            <person name="Friedman R."/>
            <person name="Frazier M."/>
            <person name="Venter J.C."/>
        </authorList>
    </citation>
    <scope>NUCLEOTIDE SEQUENCE [LARGE SCALE GENOMIC DNA]</scope>
    <source>
        <strain evidence="1 2">ATCC 23134</strain>
    </source>
</reference>
<evidence type="ECO:0000313" key="2">
    <source>
        <dbReference type="Proteomes" id="UP000004095"/>
    </source>
</evidence>
<accession>A1ZPJ6</accession>
<name>A1ZPJ6_MICM2</name>
<dbReference type="Proteomes" id="UP000004095">
    <property type="component" value="Unassembled WGS sequence"/>
</dbReference>
<proteinExistence type="predicted"/>
<dbReference type="AlphaFoldDB" id="A1ZPJ6"/>
<sequence>MFTKNRKNAGISQIGAFIVQKKESTSGNPNQVYFFLC</sequence>
<dbReference type="EMBL" id="AAWS01000021">
    <property type="protein sequence ID" value="EAY27735.1"/>
    <property type="molecule type" value="Genomic_DNA"/>
</dbReference>
<gene>
    <name evidence="1" type="ORF">M23134_03804</name>
</gene>